<dbReference type="Pfam" id="PF00144">
    <property type="entry name" value="Beta-lactamase"/>
    <property type="match status" value="1"/>
</dbReference>
<dbReference type="Gene3D" id="3.40.710.10">
    <property type="entry name" value="DD-peptidase/beta-lactamase superfamily"/>
    <property type="match status" value="1"/>
</dbReference>
<feature type="domain" description="Beta-lactamase-related" evidence="3">
    <location>
        <begin position="57"/>
        <end position="361"/>
    </location>
</feature>
<dbReference type="Proteomes" id="UP000774617">
    <property type="component" value="Unassembled WGS sequence"/>
</dbReference>
<dbReference type="InterPro" id="IPR012338">
    <property type="entry name" value="Beta-lactam/transpept-like"/>
</dbReference>
<dbReference type="PANTHER" id="PTHR43283:SF17">
    <property type="entry name" value="(LOVD), PUTATIVE (AFU_ORTHOLOGUE AFUA_5G00920)-RELATED"/>
    <property type="match status" value="1"/>
</dbReference>
<protein>
    <submittedName>
        <fullName evidence="4">Beta-lactamase/transpeptidase-like protein</fullName>
    </submittedName>
</protein>
<dbReference type="InterPro" id="IPR050789">
    <property type="entry name" value="Diverse_Enzym_Activities"/>
</dbReference>
<keyword evidence="2" id="KW-0378">Hydrolase</keyword>
<evidence type="ECO:0000256" key="2">
    <source>
        <dbReference type="ARBA" id="ARBA00022801"/>
    </source>
</evidence>
<evidence type="ECO:0000259" key="3">
    <source>
        <dbReference type="Pfam" id="PF00144"/>
    </source>
</evidence>
<organism evidence="4 5">
    <name type="scientific">Macrophomina phaseolina</name>
    <dbReference type="NCBI Taxonomy" id="35725"/>
    <lineage>
        <taxon>Eukaryota</taxon>
        <taxon>Fungi</taxon>
        <taxon>Dikarya</taxon>
        <taxon>Ascomycota</taxon>
        <taxon>Pezizomycotina</taxon>
        <taxon>Dothideomycetes</taxon>
        <taxon>Dothideomycetes incertae sedis</taxon>
        <taxon>Botryosphaeriales</taxon>
        <taxon>Botryosphaeriaceae</taxon>
        <taxon>Macrophomina</taxon>
    </lineage>
</organism>
<evidence type="ECO:0000313" key="5">
    <source>
        <dbReference type="Proteomes" id="UP000774617"/>
    </source>
</evidence>
<gene>
    <name evidence="4" type="ORF">B0J12DRAFT_622978</name>
</gene>
<name>A0ABQ8GEL8_9PEZI</name>
<dbReference type="SUPFAM" id="SSF56601">
    <property type="entry name" value="beta-lactamase/transpeptidase-like"/>
    <property type="match status" value="1"/>
</dbReference>
<dbReference type="PANTHER" id="PTHR43283">
    <property type="entry name" value="BETA-LACTAMASE-RELATED"/>
    <property type="match status" value="1"/>
</dbReference>
<evidence type="ECO:0000256" key="1">
    <source>
        <dbReference type="ARBA" id="ARBA00009009"/>
    </source>
</evidence>
<comment type="similarity">
    <text evidence="1">Belongs to the class-A beta-lactamase family.</text>
</comment>
<sequence length="397" mass="43641">MDSFHKTVATFLNPTEPDPKPLSRVTFGAINRSDSFKYLKCFGDDSQPGRNADSSDTVDSMWTIASSTKFITTIAALQCVEKGLLSLDGPIGEVLSEWKDPKILTGFDASDQPILVPAKSAVTLRRLLSHCSGIAYSFENKTLQKYQEIRGPRPYPVTVKEAYEPFLVEEPGTKWMYSPGMDWAGLMIESVTNMKLGEYMDQHIFGPLGLTDTLFHIDQHPAHLSRLAKTFQRTASASLQEIPDPSKPTLDDFGGGGLSATAADLLEIYAAILREDPRILSQEMIREIFKPQLKTANGLESMETVDPGALCGIPRGTEIQYGLGGVLNMEDLPGGRRKGSIAWSGFRNYYFWIDRDSGVAGIQAMHMLPCGDEKTVKLLNSFEKAVYAAADALRVAA</sequence>
<proteinExistence type="inferred from homology"/>
<dbReference type="InterPro" id="IPR001466">
    <property type="entry name" value="Beta-lactam-related"/>
</dbReference>
<keyword evidence="5" id="KW-1185">Reference proteome</keyword>
<dbReference type="EMBL" id="JAGTJR010000010">
    <property type="protein sequence ID" value="KAH7053409.1"/>
    <property type="molecule type" value="Genomic_DNA"/>
</dbReference>
<reference evidence="4 5" key="1">
    <citation type="journal article" date="2021" name="Nat. Commun.">
        <title>Genetic determinants of endophytism in the Arabidopsis root mycobiome.</title>
        <authorList>
            <person name="Mesny F."/>
            <person name="Miyauchi S."/>
            <person name="Thiergart T."/>
            <person name="Pickel B."/>
            <person name="Atanasova L."/>
            <person name="Karlsson M."/>
            <person name="Huettel B."/>
            <person name="Barry K.W."/>
            <person name="Haridas S."/>
            <person name="Chen C."/>
            <person name="Bauer D."/>
            <person name="Andreopoulos W."/>
            <person name="Pangilinan J."/>
            <person name="LaButti K."/>
            <person name="Riley R."/>
            <person name="Lipzen A."/>
            <person name="Clum A."/>
            <person name="Drula E."/>
            <person name="Henrissat B."/>
            <person name="Kohler A."/>
            <person name="Grigoriev I.V."/>
            <person name="Martin F.M."/>
            <person name="Hacquard S."/>
        </authorList>
    </citation>
    <scope>NUCLEOTIDE SEQUENCE [LARGE SCALE GENOMIC DNA]</scope>
    <source>
        <strain evidence="4 5">MPI-SDFR-AT-0080</strain>
    </source>
</reference>
<evidence type="ECO:0000313" key="4">
    <source>
        <dbReference type="EMBL" id="KAH7053409.1"/>
    </source>
</evidence>
<comment type="caution">
    <text evidence="4">The sequence shown here is derived from an EMBL/GenBank/DDBJ whole genome shotgun (WGS) entry which is preliminary data.</text>
</comment>
<accession>A0ABQ8GEL8</accession>